<dbReference type="Proteomes" id="UP000234483">
    <property type="component" value="Unassembled WGS sequence"/>
</dbReference>
<dbReference type="InterPro" id="IPR013320">
    <property type="entry name" value="ConA-like_dom_sf"/>
</dbReference>
<dbReference type="GO" id="GO:0005975">
    <property type="term" value="P:carbohydrate metabolic process"/>
    <property type="evidence" value="ECO:0007669"/>
    <property type="project" value="InterPro"/>
</dbReference>
<organism evidence="5 6">
    <name type="scientific">Caulobacter flavus</name>
    <dbReference type="NCBI Taxonomy" id="1679497"/>
    <lineage>
        <taxon>Bacteria</taxon>
        <taxon>Pseudomonadati</taxon>
        <taxon>Pseudomonadota</taxon>
        <taxon>Alphaproteobacteria</taxon>
        <taxon>Caulobacterales</taxon>
        <taxon>Caulobacteraceae</taxon>
        <taxon>Caulobacter</taxon>
    </lineage>
</organism>
<evidence type="ECO:0000256" key="1">
    <source>
        <dbReference type="ARBA" id="ARBA00006865"/>
    </source>
</evidence>
<dbReference type="PROSITE" id="PS51762">
    <property type="entry name" value="GH16_2"/>
    <property type="match status" value="1"/>
</dbReference>
<feature type="signal peptide" evidence="2">
    <location>
        <begin position="1"/>
        <end position="20"/>
    </location>
</feature>
<comment type="similarity">
    <text evidence="1">Belongs to the glycosyl hydrolase 16 family.</text>
</comment>
<keyword evidence="2" id="KW-0732">Signal</keyword>
<feature type="domain" description="GH16" evidence="3">
    <location>
        <begin position="17"/>
        <end position="297"/>
    </location>
</feature>
<dbReference type="OrthoDB" id="9809583at2"/>
<dbReference type="EMBL" id="CP026100">
    <property type="protein sequence ID" value="AYV45277.1"/>
    <property type="molecule type" value="Genomic_DNA"/>
</dbReference>
<reference evidence="4 7" key="2">
    <citation type="submission" date="2018-01" db="EMBL/GenBank/DDBJ databases">
        <title>Complete genome sequence of Caulobacter flavus RHGG3.</title>
        <authorList>
            <person name="Yang E."/>
        </authorList>
    </citation>
    <scope>NUCLEOTIDE SEQUENCE [LARGE SCALE GENOMIC DNA]</scope>
    <source>
        <strain evidence="4 7">RHGG3</strain>
    </source>
</reference>
<reference evidence="5 6" key="1">
    <citation type="submission" date="2017-12" db="EMBL/GenBank/DDBJ databases">
        <title>The genome sequence of Caulobacter flavus CGMCC1 15093.</title>
        <authorList>
            <person name="Gao J."/>
            <person name="Mao X."/>
            <person name="Sun J."/>
        </authorList>
    </citation>
    <scope>NUCLEOTIDE SEQUENCE [LARGE SCALE GENOMIC DNA]</scope>
    <source>
        <strain evidence="5 6">CGMCC1 15093</strain>
    </source>
</reference>
<evidence type="ECO:0000313" key="7">
    <source>
        <dbReference type="Proteomes" id="UP000281192"/>
    </source>
</evidence>
<dbReference type="AlphaFoldDB" id="A0A2N5CZ24"/>
<dbReference type="CDD" id="cd08023">
    <property type="entry name" value="GH16_laminarinase_like"/>
    <property type="match status" value="1"/>
</dbReference>
<keyword evidence="7" id="KW-1185">Reference proteome</keyword>
<evidence type="ECO:0000256" key="2">
    <source>
        <dbReference type="SAM" id="SignalP"/>
    </source>
</evidence>
<sequence length="307" mass="32318">MIARALGLAALALSAPAGQAAEPGPWTQVWADEFDGDRLDPAKWSHAVDCGGGGNDERQCYVDSPDIVSVGGGLLKITAVRRKVTGLADPWVGPSAGTRTGDYASGKVLTRGKASWRYGRVEARARVPGGQGVWPAIWMMPEHDAYGAWPRSGEIDILETVNLGAPCPGCEGGRENRIFGTIHFAADAAGAHGQVSRSTAMPASADGFHVYAVDWSPEAIVWSVDGQPFARAAAADWKRPDQAAGAADPFDQPFHLILNLAFGGRWPESANAGGVDETALPAVMEVDWVRVSQRRAATTPAPSPSGR</sequence>
<dbReference type="PANTHER" id="PTHR10963">
    <property type="entry name" value="GLYCOSYL HYDROLASE-RELATED"/>
    <property type="match status" value="1"/>
</dbReference>
<dbReference type="Gene3D" id="2.60.120.200">
    <property type="match status" value="1"/>
</dbReference>
<dbReference type="RefSeq" id="WP_101711601.1">
    <property type="nucleotide sequence ID" value="NZ_CP026100.1"/>
</dbReference>
<name>A0A2N5CZ24_9CAUL</name>
<dbReference type="KEGG" id="cfh:C1707_02910"/>
<dbReference type="EMBL" id="PJRQ01000008">
    <property type="protein sequence ID" value="PLR19042.1"/>
    <property type="molecule type" value="Genomic_DNA"/>
</dbReference>
<protein>
    <submittedName>
        <fullName evidence="5">Glucan endo-1,3-beta-D-glucosidase</fullName>
    </submittedName>
</protein>
<dbReference type="InterPro" id="IPR050546">
    <property type="entry name" value="Glycosyl_Hydrlase_16"/>
</dbReference>
<evidence type="ECO:0000259" key="3">
    <source>
        <dbReference type="PROSITE" id="PS51762"/>
    </source>
</evidence>
<dbReference type="Proteomes" id="UP000281192">
    <property type="component" value="Chromosome"/>
</dbReference>
<proteinExistence type="inferred from homology"/>
<feature type="chain" id="PRO_5044578117" evidence="2">
    <location>
        <begin position="21"/>
        <end position="307"/>
    </location>
</feature>
<dbReference type="PANTHER" id="PTHR10963:SF55">
    <property type="entry name" value="GLYCOSIDE HYDROLASE FAMILY 16 PROTEIN"/>
    <property type="match status" value="1"/>
</dbReference>
<evidence type="ECO:0000313" key="4">
    <source>
        <dbReference type="EMBL" id="AYV45277.1"/>
    </source>
</evidence>
<gene>
    <name evidence="4" type="ORF">C1707_02910</name>
    <name evidence="5" type="ORF">CFHF_03260</name>
</gene>
<evidence type="ECO:0000313" key="6">
    <source>
        <dbReference type="Proteomes" id="UP000234483"/>
    </source>
</evidence>
<dbReference type="GO" id="GO:0004553">
    <property type="term" value="F:hydrolase activity, hydrolyzing O-glycosyl compounds"/>
    <property type="evidence" value="ECO:0007669"/>
    <property type="project" value="InterPro"/>
</dbReference>
<accession>A0A2N5CZ24</accession>
<dbReference type="InterPro" id="IPR000757">
    <property type="entry name" value="Beta-glucanase-like"/>
</dbReference>
<dbReference type="Pfam" id="PF00722">
    <property type="entry name" value="Glyco_hydro_16"/>
    <property type="match status" value="1"/>
</dbReference>
<dbReference type="SUPFAM" id="SSF49899">
    <property type="entry name" value="Concanavalin A-like lectins/glucanases"/>
    <property type="match status" value="1"/>
</dbReference>
<evidence type="ECO:0000313" key="5">
    <source>
        <dbReference type="EMBL" id="PLR19042.1"/>
    </source>
</evidence>